<proteinExistence type="inferred from homology"/>
<dbReference type="GO" id="GO:0016491">
    <property type="term" value="F:oxidoreductase activity"/>
    <property type="evidence" value="ECO:0007669"/>
    <property type="project" value="UniProtKB-KW"/>
</dbReference>
<sequence>MYCSRALSLALALFCIPTYAAVRSVNVTTATQGDLSENQYYSAAWIPHGSDLNPHLPQWTTNGNSPLGTLRAPQLPPWLSGSPMPQGRPWGNKTSANTNYYTDPPFTGVTRHYNFVVSKQKISPDGVEVDGIVINGAFPGPTIEANWGDWIEVKVDNHLENEGTSLHWHGLLQKETPWMDGVPGVMQCPIAPGSSFTYRFRADLYGTSWYHSHFSAQYAAGAIGAMVIYGPRNADYDIDLGPVILTDWYHDYYYNNLEKVMAPTAVPGPPPPSNNNLINGKMNYPCVNTTSKCTPNAGVSKFHFTPGKKYLLRLINAGAEGMQKFSIDNHDMIVTANDFVQVDPYGATVITLGVGQRTDIIVEAKGKSNDAVWMRSTLGPSFLVGGCAVNDGISPEAVAAIYYDKANTTAVPQSVSTVPASLITTCQNDALDETEPYYPITPPPNPDTTQQVDVNFKSNGTHWLWYMNNSTFRVDYNDPILLDAKLGNINFPSKYNVYNFGRSKSIRIVLYNHVAAGAHPFHMHGHNMYILASGTGTWDGQVTRPSNPQRRDVQILPNAVGSQPSYIVIQIDGDNPGIWPFHCHIAWHVSGGLYMNIMENPKAIQMDVPIPYVMAQTCRDWTAWTGDHIPDQIDSGL</sequence>
<dbReference type="PROSITE" id="PS00080">
    <property type="entry name" value="MULTICOPPER_OXIDASE2"/>
    <property type="match status" value="1"/>
</dbReference>
<comment type="similarity">
    <text evidence="1">Belongs to the multicopper oxidase family.</text>
</comment>
<dbReference type="SUPFAM" id="SSF49503">
    <property type="entry name" value="Cupredoxins"/>
    <property type="match status" value="3"/>
</dbReference>
<dbReference type="InterPro" id="IPR045087">
    <property type="entry name" value="Cu-oxidase_fam"/>
</dbReference>
<dbReference type="InterPro" id="IPR033138">
    <property type="entry name" value="Cu_oxidase_CS"/>
</dbReference>
<evidence type="ECO:0000259" key="7">
    <source>
        <dbReference type="Pfam" id="PF00394"/>
    </source>
</evidence>
<evidence type="ECO:0000256" key="6">
    <source>
        <dbReference type="SAM" id="SignalP"/>
    </source>
</evidence>
<dbReference type="PROSITE" id="PS00079">
    <property type="entry name" value="MULTICOPPER_OXIDASE1"/>
    <property type="match status" value="1"/>
</dbReference>
<dbReference type="InterPro" id="IPR001117">
    <property type="entry name" value="Cu-oxidase_2nd"/>
</dbReference>
<dbReference type="Gene3D" id="2.60.40.420">
    <property type="entry name" value="Cupredoxins - blue copper proteins"/>
    <property type="match status" value="3"/>
</dbReference>
<dbReference type="CDD" id="cd13854">
    <property type="entry name" value="CuRO_1_MaLCC_like"/>
    <property type="match status" value="1"/>
</dbReference>
<dbReference type="PANTHER" id="PTHR11709:SF145">
    <property type="entry name" value="LCC1"/>
    <property type="match status" value="1"/>
</dbReference>
<dbReference type="Pfam" id="PF07732">
    <property type="entry name" value="Cu-oxidase_3"/>
    <property type="match status" value="1"/>
</dbReference>
<feature type="signal peptide" evidence="6">
    <location>
        <begin position="1"/>
        <end position="20"/>
    </location>
</feature>
<feature type="domain" description="Plastocyanin-like" evidence="7">
    <location>
        <begin position="242"/>
        <end position="376"/>
    </location>
</feature>
<feature type="chain" id="PRO_5042993561" evidence="6">
    <location>
        <begin position="21"/>
        <end position="637"/>
    </location>
</feature>
<dbReference type="InterPro" id="IPR008972">
    <property type="entry name" value="Cupredoxin"/>
</dbReference>
<dbReference type="EMBL" id="CP138580">
    <property type="protein sequence ID" value="WPG97232.1"/>
    <property type="molecule type" value="Genomic_DNA"/>
</dbReference>
<keyword evidence="6" id="KW-0732">Signal</keyword>
<dbReference type="GO" id="GO:0005507">
    <property type="term" value="F:copper ion binding"/>
    <property type="evidence" value="ECO:0007669"/>
    <property type="project" value="InterPro"/>
</dbReference>
<dbReference type="PANTHER" id="PTHR11709">
    <property type="entry name" value="MULTI-COPPER OXIDASE"/>
    <property type="match status" value="1"/>
</dbReference>
<evidence type="ECO:0000313" key="11">
    <source>
        <dbReference type="Proteomes" id="UP001303373"/>
    </source>
</evidence>
<name>A0AAQ3LZK7_9PEZI</name>
<keyword evidence="4" id="KW-0186">Copper</keyword>
<dbReference type="AlphaFoldDB" id="A0AAQ3LZK7"/>
<feature type="domain" description="Plastocyanin-like" evidence="8">
    <location>
        <begin position="478"/>
        <end position="602"/>
    </location>
</feature>
<feature type="domain" description="Plastocyanin-like" evidence="9">
    <location>
        <begin position="117"/>
        <end position="231"/>
    </location>
</feature>
<feature type="region of interest" description="Disordered" evidence="5">
    <location>
        <begin position="59"/>
        <end position="96"/>
    </location>
</feature>
<evidence type="ECO:0000256" key="1">
    <source>
        <dbReference type="ARBA" id="ARBA00010609"/>
    </source>
</evidence>
<evidence type="ECO:0000256" key="3">
    <source>
        <dbReference type="ARBA" id="ARBA00023002"/>
    </source>
</evidence>
<dbReference type="InterPro" id="IPR011707">
    <property type="entry name" value="Cu-oxidase-like_N"/>
</dbReference>
<gene>
    <name evidence="10" type="ORF">R9X50_00000400</name>
</gene>
<protein>
    <submittedName>
        <fullName evidence="10">Multicopper oxidase</fullName>
    </submittedName>
</protein>
<dbReference type="CDD" id="cd13901">
    <property type="entry name" value="CuRO_3_MaLCC_like"/>
    <property type="match status" value="1"/>
</dbReference>
<evidence type="ECO:0000259" key="9">
    <source>
        <dbReference type="Pfam" id="PF07732"/>
    </source>
</evidence>
<evidence type="ECO:0000256" key="4">
    <source>
        <dbReference type="ARBA" id="ARBA00023008"/>
    </source>
</evidence>
<dbReference type="FunFam" id="2.60.40.420:FF:000021">
    <property type="entry name" value="Extracellular dihydrogeodin oxidase/laccase"/>
    <property type="match status" value="1"/>
</dbReference>
<dbReference type="Pfam" id="PF07731">
    <property type="entry name" value="Cu-oxidase_2"/>
    <property type="match status" value="1"/>
</dbReference>
<accession>A0AAQ3LZK7</accession>
<dbReference type="InterPro" id="IPR011706">
    <property type="entry name" value="Cu-oxidase_C"/>
</dbReference>
<dbReference type="Pfam" id="PF00394">
    <property type="entry name" value="Cu-oxidase"/>
    <property type="match status" value="1"/>
</dbReference>
<dbReference type="InterPro" id="IPR002355">
    <property type="entry name" value="Cu_oxidase_Cu_BS"/>
</dbReference>
<evidence type="ECO:0000313" key="10">
    <source>
        <dbReference type="EMBL" id="WPG97232.1"/>
    </source>
</evidence>
<dbReference type="Proteomes" id="UP001303373">
    <property type="component" value="Chromosome 1"/>
</dbReference>
<evidence type="ECO:0000256" key="5">
    <source>
        <dbReference type="SAM" id="MobiDB-lite"/>
    </source>
</evidence>
<keyword evidence="3" id="KW-0560">Oxidoreductase</keyword>
<evidence type="ECO:0000259" key="8">
    <source>
        <dbReference type="Pfam" id="PF07731"/>
    </source>
</evidence>
<evidence type="ECO:0000256" key="2">
    <source>
        <dbReference type="ARBA" id="ARBA00022723"/>
    </source>
</evidence>
<keyword evidence="2" id="KW-0479">Metal-binding</keyword>
<reference evidence="10 11" key="1">
    <citation type="submission" date="2023-11" db="EMBL/GenBank/DDBJ databases">
        <title>An acidophilic fungus is an integral part of prey digestion in a carnivorous sundew plant.</title>
        <authorList>
            <person name="Tsai I.J."/>
        </authorList>
    </citation>
    <scope>NUCLEOTIDE SEQUENCE [LARGE SCALE GENOMIC DNA]</scope>
    <source>
        <strain evidence="10">169a</strain>
    </source>
</reference>
<keyword evidence="11" id="KW-1185">Reference proteome</keyword>
<organism evidence="10 11">
    <name type="scientific">Acrodontium crateriforme</name>
    <dbReference type="NCBI Taxonomy" id="150365"/>
    <lineage>
        <taxon>Eukaryota</taxon>
        <taxon>Fungi</taxon>
        <taxon>Dikarya</taxon>
        <taxon>Ascomycota</taxon>
        <taxon>Pezizomycotina</taxon>
        <taxon>Dothideomycetes</taxon>
        <taxon>Dothideomycetidae</taxon>
        <taxon>Mycosphaerellales</taxon>
        <taxon>Teratosphaeriaceae</taxon>
        <taxon>Acrodontium</taxon>
    </lineage>
</organism>